<dbReference type="Pfam" id="PF02852">
    <property type="entry name" value="Pyr_redox_dim"/>
    <property type="match status" value="1"/>
</dbReference>
<evidence type="ECO:0000256" key="4">
    <source>
        <dbReference type="PIRSR" id="PIRSR000350-2"/>
    </source>
</evidence>
<dbReference type="RefSeq" id="WP_100749223.1">
    <property type="nucleotide sequence ID" value="NZ_JAGBKN010000003.1"/>
</dbReference>
<feature type="binding site" evidence="5">
    <location>
        <position position="330"/>
    </location>
    <ligand>
        <name>FAD</name>
        <dbReference type="ChEBI" id="CHEBI:57692"/>
    </ligand>
</feature>
<evidence type="ECO:0000313" key="9">
    <source>
        <dbReference type="EMBL" id="MBO1516200.1"/>
    </source>
</evidence>
<dbReference type="InterPro" id="IPR036188">
    <property type="entry name" value="FAD/NAD-bd_sf"/>
</dbReference>
<dbReference type="GO" id="GO:0050660">
    <property type="term" value="F:flavin adenine dinucleotide binding"/>
    <property type="evidence" value="ECO:0007669"/>
    <property type="project" value="TreeGrafter"/>
</dbReference>
<feature type="binding site" evidence="5">
    <location>
        <begin position="151"/>
        <end position="153"/>
    </location>
    <ligand>
        <name>FAD</name>
        <dbReference type="ChEBI" id="CHEBI:57692"/>
    </ligand>
</feature>
<dbReference type="GO" id="GO:0016616">
    <property type="term" value="F:oxidoreductase activity, acting on the CH-OH group of donors, NAD or NADP as acceptor"/>
    <property type="evidence" value="ECO:0007669"/>
    <property type="project" value="UniProtKB-ARBA"/>
</dbReference>
<evidence type="ECO:0000256" key="1">
    <source>
        <dbReference type="ARBA" id="ARBA00007532"/>
    </source>
</evidence>
<dbReference type="PANTHER" id="PTHR43014:SF4">
    <property type="entry name" value="PYRIDINE NUCLEOTIDE-DISULFIDE OXIDOREDUCTASE RCLA-RELATED"/>
    <property type="match status" value="1"/>
</dbReference>
<dbReference type="PRINTS" id="PR00411">
    <property type="entry name" value="PNDRDTASEI"/>
</dbReference>
<name>A0AAW4IMP1_9GAMM</name>
<dbReference type="InterPro" id="IPR023753">
    <property type="entry name" value="FAD/NAD-binding_dom"/>
</dbReference>
<sequence>MNKPSNTDSAEQKITRTVSVAVIGAGTAGQNAFRQASKTRDDIVIINEGFWTTTCIQVGCMPSKLLIAAADRAHEANHSADFGVHATTQIDGKRVMERVREERSHFASYIKKQVESWPEDKKIDGRAYINQQGLIEVNNELIDAKKIIVATGSSTFIPDGWADKLGATLLTSDTVFELNDLPKSLAVVGAGAIGLELAQAFTRLGVEVTLFNRVKRVAGLKDDDINNKAIDCLSHELTMHLGSDIKDVGTRHTDTQDHPEQTAFINYEDSAGEARQWQGEYVLVATGRRNTIKQLGIENLGVELDDKNRPKNLSIKTGQIGDLNVYIVGDANAHIPLLHVASDEGYSAGNMICGNEKDAYIRPPALPFSIVFCSPQIVNVGMSLPEIQQDPELEYVIGRVSFDNQGRSRVMGVNCGLLHIYGCKKTDRILGASMIGPDAEYIGHILATAITNDLNIKDMLDTPFYHPTILEGLRTALRDVQHKMEIPYQYHDTQEDSF</sequence>
<keyword evidence="9" id="KW-0560">Oxidoreductase</keyword>
<comment type="caution">
    <text evidence="9">The sequence shown here is derived from an EMBL/GenBank/DDBJ whole genome shotgun (WGS) entry which is preliminary data.</text>
</comment>
<keyword evidence="5" id="KW-0520">NAD</keyword>
<dbReference type="SUPFAM" id="SSF55424">
    <property type="entry name" value="FAD/NAD-linked reductases, dimerisation (C-terminal) domain"/>
    <property type="match status" value="1"/>
</dbReference>
<feature type="binding site" evidence="5">
    <location>
        <begin position="189"/>
        <end position="196"/>
    </location>
    <ligand>
        <name>NAD(+)</name>
        <dbReference type="ChEBI" id="CHEBI:57540"/>
    </ligand>
</feature>
<evidence type="ECO:0000259" key="7">
    <source>
        <dbReference type="Pfam" id="PF02852"/>
    </source>
</evidence>
<dbReference type="GO" id="GO:0003955">
    <property type="term" value="F:NAD(P)H dehydrogenase (quinone) activity"/>
    <property type="evidence" value="ECO:0007669"/>
    <property type="project" value="TreeGrafter"/>
</dbReference>
<dbReference type="EC" id="1.8.1.4" evidence="9"/>
<evidence type="ECO:0000256" key="6">
    <source>
        <dbReference type="PIRSR" id="PIRSR000350-4"/>
    </source>
</evidence>
<reference evidence="9 10" key="1">
    <citation type="submission" date="2021-03" db="EMBL/GenBank/DDBJ databases">
        <authorList>
            <person name="Shang D.-D."/>
            <person name="Du Z.-J."/>
            <person name="Chen G.-J."/>
        </authorList>
    </citation>
    <scope>NUCLEOTIDE SEQUENCE [LARGE SCALE GENOMIC DNA]</scope>
    <source>
        <strain evidence="9 10">F2608</strain>
    </source>
</reference>
<evidence type="ECO:0000256" key="5">
    <source>
        <dbReference type="PIRSR" id="PIRSR000350-3"/>
    </source>
</evidence>
<feature type="domain" description="Pyridine nucleotide-disulphide oxidoreductase dimerisation" evidence="7">
    <location>
        <begin position="369"/>
        <end position="476"/>
    </location>
</feature>
<proteinExistence type="inferred from homology"/>
<feature type="active site" description="Proton acceptor" evidence="4">
    <location>
        <position position="466"/>
    </location>
</feature>
<feature type="binding site" evidence="5">
    <location>
        <position position="64"/>
    </location>
    <ligand>
        <name>FAD</name>
        <dbReference type="ChEBI" id="CHEBI:57692"/>
    </ligand>
</feature>
<dbReference type="EMBL" id="JAGBKN010000003">
    <property type="protein sequence ID" value="MBO1516200.1"/>
    <property type="molecule type" value="Genomic_DNA"/>
</dbReference>
<feature type="domain" description="FAD/NAD(P)-binding" evidence="8">
    <location>
        <begin position="19"/>
        <end position="345"/>
    </location>
</feature>
<dbReference type="InterPro" id="IPR016156">
    <property type="entry name" value="FAD/NAD-linked_Rdtase_dimer_sf"/>
</dbReference>
<dbReference type="Proteomes" id="UP000664161">
    <property type="component" value="Unassembled WGS sequence"/>
</dbReference>
<evidence type="ECO:0000256" key="2">
    <source>
        <dbReference type="ARBA" id="ARBA00022630"/>
    </source>
</evidence>
<dbReference type="SUPFAM" id="SSF51905">
    <property type="entry name" value="FAD/NAD(P)-binding domain"/>
    <property type="match status" value="2"/>
</dbReference>
<dbReference type="AlphaFoldDB" id="A0AAW4IMP1"/>
<dbReference type="Gene3D" id="3.50.50.60">
    <property type="entry name" value="FAD/NAD(P)-binding domain"/>
    <property type="match status" value="2"/>
</dbReference>
<evidence type="ECO:0000259" key="8">
    <source>
        <dbReference type="Pfam" id="PF07992"/>
    </source>
</evidence>
<dbReference type="PRINTS" id="PR00368">
    <property type="entry name" value="FADPNR"/>
</dbReference>
<evidence type="ECO:0000256" key="3">
    <source>
        <dbReference type="ARBA" id="ARBA00022827"/>
    </source>
</evidence>
<accession>A0AAW4IMP1</accession>
<dbReference type="NCBIfam" id="NF004939">
    <property type="entry name" value="PRK06292.1-1"/>
    <property type="match status" value="1"/>
</dbReference>
<feature type="disulfide bond" description="Redox-active" evidence="6">
    <location>
        <begin position="55"/>
        <end position="60"/>
    </location>
</feature>
<gene>
    <name evidence="9" type="ORF">J3491_02475</name>
</gene>
<protein>
    <submittedName>
        <fullName evidence="9">Dihydrolipoyl dehydrogenase</fullName>
        <ecNumber evidence="9">1.8.1.4</ecNumber>
    </submittedName>
</protein>
<evidence type="ECO:0000313" key="10">
    <source>
        <dbReference type="Proteomes" id="UP000664161"/>
    </source>
</evidence>
<dbReference type="GO" id="GO:0004148">
    <property type="term" value="F:dihydrolipoyl dehydrogenase (NADH) activity"/>
    <property type="evidence" value="ECO:0007669"/>
    <property type="project" value="UniProtKB-EC"/>
</dbReference>
<organism evidence="9 10">
    <name type="scientific">Psychrobacter halodurans</name>
    <dbReference type="NCBI Taxonomy" id="2818439"/>
    <lineage>
        <taxon>Bacteria</taxon>
        <taxon>Pseudomonadati</taxon>
        <taxon>Pseudomonadota</taxon>
        <taxon>Gammaproteobacteria</taxon>
        <taxon>Moraxellales</taxon>
        <taxon>Moraxellaceae</taxon>
        <taxon>Psychrobacter</taxon>
    </lineage>
</organism>
<dbReference type="Gene3D" id="3.30.390.30">
    <property type="match status" value="1"/>
</dbReference>
<dbReference type="Pfam" id="PF07992">
    <property type="entry name" value="Pyr_redox_2"/>
    <property type="match status" value="1"/>
</dbReference>
<keyword evidence="10" id="KW-1185">Reference proteome</keyword>
<dbReference type="PIRSF" id="PIRSF000350">
    <property type="entry name" value="Mercury_reductase_MerA"/>
    <property type="match status" value="1"/>
</dbReference>
<keyword evidence="5" id="KW-0547">Nucleotide-binding</keyword>
<dbReference type="InterPro" id="IPR004099">
    <property type="entry name" value="Pyr_nucl-diS_OxRdtase_dimer"/>
</dbReference>
<dbReference type="PROSITE" id="PS00065">
    <property type="entry name" value="D_2_HYDROXYACID_DH_1"/>
    <property type="match status" value="1"/>
</dbReference>
<feature type="binding site" evidence="5">
    <location>
        <position position="287"/>
    </location>
    <ligand>
        <name>NAD(+)</name>
        <dbReference type="ChEBI" id="CHEBI:57540"/>
    </ligand>
</feature>
<keyword evidence="3 5" id="KW-0274">FAD</keyword>
<keyword evidence="2" id="KW-0285">Flavoprotein</keyword>
<comment type="similarity">
    <text evidence="1">Belongs to the class-I pyridine nucleotide-disulfide oxidoreductase family.</text>
</comment>
<dbReference type="PANTHER" id="PTHR43014">
    <property type="entry name" value="MERCURIC REDUCTASE"/>
    <property type="match status" value="1"/>
</dbReference>
<comment type="cofactor">
    <cofactor evidence="5">
        <name>FAD</name>
        <dbReference type="ChEBI" id="CHEBI:57692"/>
    </cofactor>
    <text evidence="5">Binds 1 FAD per subunit.</text>
</comment>
<dbReference type="InterPro" id="IPR001100">
    <property type="entry name" value="Pyr_nuc-diS_OxRdtase"/>
</dbReference>
<dbReference type="InterPro" id="IPR029752">
    <property type="entry name" value="D-isomer_DH_CS1"/>
</dbReference>